<organism evidence="10 11">
    <name type="scientific">Pseudoalteromonas rubra</name>
    <dbReference type="NCBI Taxonomy" id="43658"/>
    <lineage>
        <taxon>Bacteria</taxon>
        <taxon>Pseudomonadati</taxon>
        <taxon>Pseudomonadota</taxon>
        <taxon>Gammaproteobacteria</taxon>
        <taxon>Alteromonadales</taxon>
        <taxon>Pseudoalteromonadaceae</taxon>
        <taxon>Pseudoalteromonas</taxon>
    </lineage>
</organism>
<evidence type="ECO:0000256" key="6">
    <source>
        <dbReference type="ARBA" id="ARBA00038076"/>
    </source>
</evidence>
<evidence type="ECO:0000256" key="1">
    <source>
        <dbReference type="ARBA" id="ARBA00004651"/>
    </source>
</evidence>
<feature type="transmembrane region" description="Helical" evidence="7">
    <location>
        <begin position="359"/>
        <end position="383"/>
    </location>
</feature>
<dbReference type="Pfam" id="PF02687">
    <property type="entry name" value="FtsX"/>
    <property type="match status" value="1"/>
</dbReference>
<feature type="domain" description="ABC3 transporter permease C-terminal" evidence="8">
    <location>
        <begin position="283"/>
        <end position="393"/>
    </location>
</feature>
<dbReference type="InterPro" id="IPR003838">
    <property type="entry name" value="ABC3_permease_C"/>
</dbReference>
<keyword evidence="3 7" id="KW-0812">Transmembrane</keyword>
<evidence type="ECO:0000256" key="4">
    <source>
        <dbReference type="ARBA" id="ARBA00022989"/>
    </source>
</evidence>
<feature type="transmembrane region" description="Helical" evidence="7">
    <location>
        <begin position="279"/>
        <end position="302"/>
    </location>
</feature>
<dbReference type="InterPro" id="IPR025857">
    <property type="entry name" value="MacB_PCD"/>
</dbReference>
<dbReference type="InterPro" id="IPR050250">
    <property type="entry name" value="Macrolide_Exporter_MacB"/>
</dbReference>
<dbReference type="RefSeq" id="WP_046003997.1">
    <property type="nucleotide sequence ID" value="NZ_JXYA01000010.1"/>
</dbReference>
<dbReference type="PANTHER" id="PTHR30572:SF4">
    <property type="entry name" value="ABC TRANSPORTER PERMEASE YTRF"/>
    <property type="match status" value="1"/>
</dbReference>
<evidence type="ECO:0000256" key="3">
    <source>
        <dbReference type="ARBA" id="ARBA00022692"/>
    </source>
</evidence>
<dbReference type="AlphaFoldDB" id="A0A0F4QUL3"/>
<dbReference type="PANTHER" id="PTHR30572">
    <property type="entry name" value="MEMBRANE COMPONENT OF TRANSPORTER-RELATED"/>
    <property type="match status" value="1"/>
</dbReference>
<proteinExistence type="inferred from homology"/>
<comment type="caution">
    <text evidence="10">The sequence shown here is derived from an EMBL/GenBank/DDBJ whole genome shotgun (WGS) entry which is preliminary data.</text>
</comment>
<feature type="transmembrane region" description="Helical" evidence="7">
    <location>
        <begin position="20"/>
        <end position="40"/>
    </location>
</feature>
<evidence type="ECO:0000259" key="8">
    <source>
        <dbReference type="Pfam" id="PF02687"/>
    </source>
</evidence>
<gene>
    <name evidence="10" type="ORF">TW77_05665</name>
</gene>
<dbReference type="EMBL" id="JXYA01000010">
    <property type="protein sequence ID" value="KJZ11373.1"/>
    <property type="molecule type" value="Genomic_DNA"/>
</dbReference>
<dbReference type="OrthoDB" id="9770036at2"/>
<comment type="subcellular location">
    <subcellularLocation>
        <location evidence="1">Cell membrane</location>
        <topology evidence="1">Multi-pass membrane protein</topology>
    </subcellularLocation>
</comment>
<keyword evidence="5 7" id="KW-0472">Membrane</keyword>
<name>A0A0F4QUL3_9GAMM</name>
<dbReference type="Pfam" id="PF12704">
    <property type="entry name" value="MacB_PCD"/>
    <property type="match status" value="1"/>
</dbReference>
<evidence type="ECO:0000256" key="5">
    <source>
        <dbReference type="ARBA" id="ARBA00023136"/>
    </source>
</evidence>
<evidence type="ECO:0000256" key="2">
    <source>
        <dbReference type="ARBA" id="ARBA00022475"/>
    </source>
</evidence>
<dbReference type="GO" id="GO:0022857">
    <property type="term" value="F:transmembrane transporter activity"/>
    <property type="evidence" value="ECO:0007669"/>
    <property type="project" value="TreeGrafter"/>
</dbReference>
<evidence type="ECO:0000313" key="11">
    <source>
        <dbReference type="Proteomes" id="UP000033452"/>
    </source>
</evidence>
<feature type="domain" description="MacB-like periplasmic core" evidence="9">
    <location>
        <begin position="26"/>
        <end position="242"/>
    </location>
</feature>
<protein>
    <submittedName>
        <fullName evidence="10">Uncharacterized protein</fullName>
    </submittedName>
</protein>
<evidence type="ECO:0000259" key="9">
    <source>
        <dbReference type="Pfam" id="PF12704"/>
    </source>
</evidence>
<keyword evidence="11" id="KW-1185">Reference proteome</keyword>
<sequence length="403" mass="44082">MRDLLPILKTLNHSRTAPVLFILQIAVTFMILVNAAYLAVEKQSLLSRPSGLDEQNTFYVLTNLPGDTQARASQIEQDLQALKGLSGVETASVTSGVPLSGWGSFLEVATQAEGDYDTFSGYYGGDAALLETMGLELVAGERFAQTPQYAETDGFRVATEIIITQALAQSLYPDDWRQVVGKTIYIDKRPQQVRGVVKTLQAAWSFWVVVEHSVLAPVIETSEYVYYLVRHVPGQQAQATANTLDYLMRLHGRKIEEFMSFEQVKAQSYQAEYAASMTLLWVVACLSLVTALGIFGQARFAVIRRRRQIGIRRALGAQQGQIVGYFMLENALLTAVGVGVGCIAAILLNVQFSNWFELATVPVDFFVIGGVCMVLLGQVATLAPACRAARVSPAIASRLGEAR</sequence>
<reference evidence="10 11" key="1">
    <citation type="journal article" date="2015" name="BMC Genomics">
        <title>Genome mining reveals unlocked bioactive potential of marine Gram-negative bacteria.</title>
        <authorList>
            <person name="Machado H."/>
            <person name="Sonnenschein E.C."/>
            <person name="Melchiorsen J."/>
            <person name="Gram L."/>
        </authorList>
    </citation>
    <scope>NUCLEOTIDE SEQUENCE [LARGE SCALE GENOMIC DNA]</scope>
    <source>
        <strain evidence="10 11">S2471</strain>
    </source>
</reference>
<evidence type="ECO:0000313" key="10">
    <source>
        <dbReference type="EMBL" id="KJZ11373.1"/>
    </source>
</evidence>
<dbReference type="GO" id="GO:0005886">
    <property type="term" value="C:plasma membrane"/>
    <property type="evidence" value="ECO:0007669"/>
    <property type="project" value="UniProtKB-SubCell"/>
</dbReference>
<feature type="transmembrane region" description="Helical" evidence="7">
    <location>
        <begin position="322"/>
        <end position="347"/>
    </location>
</feature>
<keyword evidence="2" id="KW-1003">Cell membrane</keyword>
<accession>A0A0F4QUL3</accession>
<dbReference type="Proteomes" id="UP000033452">
    <property type="component" value="Unassembled WGS sequence"/>
</dbReference>
<evidence type="ECO:0000256" key="7">
    <source>
        <dbReference type="SAM" id="Phobius"/>
    </source>
</evidence>
<keyword evidence="4 7" id="KW-1133">Transmembrane helix</keyword>
<comment type="similarity">
    <text evidence="6">Belongs to the ABC-4 integral membrane protein family.</text>
</comment>
<dbReference type="PATRIC" id="fig|43658.5.peg.1181"/>